<dbReference type="OrthoDB" id="5088079at2759"/>
<comment type="caution">
    <text evidence="2">The sequence shown here is derived from an EMBL/GenBank/DDBJ whole genome shotgun (WGS) entry which is preliminary data.</text>
</comment>
<feature type="non-terminal residue" evidence="2">
    <location>
        <position position="186"/>
    </location>
</feature>
<evidence type="ECO:0000313" key="3">
    <source>
        <dbReference type="Proteomes" id="UP000887229"/>
    </source>
</evidence>
<dbReference type="RefSeq" id="XP_046114519.1">
    <property type="nucleotide sequence ID" value="XM_046264199.1"/>
</dbReference>
<accession>A0A9P7ZFH6</accession>
<gene>
    <name evidence="2" type="ORF">F5Z01DRAFT_665940</name>
</gene>
<protein>
    <submittedName>
        <fullName evidence="2">Uncharacterized protein</fullName>
    </submittedName>
</protein>
<proteinExistence type="predicted"/>
<dbReference type="Proteomes" id="UP000887229">
    <property type="component" value="Unassembled WGS sequence"/>
</dbReference>
<keyword evidence="1" id="KW-0732">Signal</keyword>
<evidence type="ECO:0000313" key="2">
    <source>
        <dbReference type="EMBL" id="KAG9250595.1"/>
    </source>
</evidence>
<dbReference type="AlphaFoldDB" id="A0A9P7ZFH6"/>
<feature type="chain" id="PRO_5040432127" evidence="1">
    <location>
        <begin position="18"/>
        <end position="186"/>
    </location>
</feature>
<dbReference type="EMBL" id="MU251276">
    <property type="protein sequence ID" value="KAG9250595.1"/>
    <property type="molecule type" value="Genomic_DNA"/>
</dbReference>
<organism evidence="2 3">
    <name type="scientific">Emericellopsis atlantica</name>
    <dbReference type="NCBI Taxonomy" id="2614577"/>
    <lineage>
        <taxon>Eukaryota</taxon>
        <taxon>Fungi</taxon>
        <taxon>Dikarya</taxon>
        <taxon>Ascomycota</taxon>
        <taxon>Pezizomycotina</taxon>
        <taxon>Sordariomycetes</taxon>
        <taxon>Hypocreomycetidae</taxon>
        <taxon>Hypocreales</taxon>
        <taxon>Bionectriaceae</taxon>
        <taxon>Emericellopsis</taxon>
    </lineage>
</organism>
<keyword evidence="3" id="KW-1185">Reference proteome</keyword>
<dbReference type="GeneID" id="70295102"/>
<name>A0A9P7ZFH6_9HYPO</name>
<feature type="signal peptide" evidence="1">
    <location>
        <begin position="1"/>
        <end position="17"/>
    </location>
</feature>
<sequence>MKPTTILIAALASSATAVPVLETRQFGLGGIFGIPAAIFGQGIDLASDIFDSAACAFGTVIGSRSSLCFNQAGKGGGNGKGVTLVIKGGANGGASGGLTGGLTGGISGSAGNSDSKGDASGEANGAIDIKEAKENFGYDFEYKTVGDQYEITITPNSKDLKPCTDKYNKDKGIQQLVSEAAEKCLM</sequence>
<reference evidence="2" key="1">
    <citation type="journal article" date="2021" name="IMA Fungus">
        <title>Genomic characterization of three marine fungi, including Emericellopsis atlantica sp. nov. with signatures of a generalist lifestyle and marine biomass degradation.</title>
        <authorList>
            <person name="Hagestad O.C."/>
            <person name="Hou L."/>
            <person name="Andersen J.H."/>
            <person name="Hansen E.H."/>
            <person name="Altermark B."/>
            <person name="Li C."/>
            <person name="Kuhnert E."/>
            <person name="Cox R.J."/>
            <person name="Crous P.W."/>
            <person name="Spatafora J.W."/>
            <person name="Lail K."/>
            <person name="Amirebrahimi M."/>
            <person name="Lipzen A."/>
            <person name="Pangilinan J."/>
            <person name="Andreopoulos W."/>
            <person name="Hayes R.D."/>
            <person name="Ng V."/>
            <person name="Grigoriev I.V."/>
            <person name="Jackson S.A."/>
            <person name="Sutton T.D.S."/>
            <person name="Dobson A.D.W."/>
            <person name="Rama T."/>
        </authorList>
    </citation>
    <scope>NUCLEOTIDE SEQUENCE</scope>
    <source>
        <strain evidence="2">TS7</strain>
    </source>
</reference>
<evidence type="ECO:0000256" key="1">
    <source>
        <dbReference type="SAM" id="SignalP"/>
    </source>
</evidence>